<protein>
    <submittedName>
        <fullName evidence="2">Uncharacterized protein</fullName>
    </submittedName>
</protein>
<evidence type="ECO:0000313" key="3">
    <source>
        <dbReference type="Proteomes" id="UP000602198"/>
    </source>
</evidence>
<sequence>MTSRHVRNFGIVAVLLAAPLIATATAAAVPLDQQTSIDSNEPIGDVCIQQWPASLLCILSSSAGTSSFVG</sequence>
<comment type="caution">
    <text evidence="2">The sequence shown here is derived from an EMBL/GenBank/DDBJ whole genome shotgun (WGS) entry which is preliminary data.</text>
</comment>
<evidence type="ECO:0000256" key="1">
    <source>
        <dbReference type="SAM" id="SignalP"/>
    </source>
</evidence>
<proteinExistence type="predicted"/>
<organism evidence="2 3">
    <name type="scientific">Nocardia acididurans</name>
    <dbReference type="NCBI Taxonomy" id="2802282"/>
    <lineage>
        <taxon>Bacteria</taxon>
        <taxon>Bacillati</taxon>
        <taxon>Actinomycetota</taxon>
        <taxon>Actinomycetes</taxon>
        <taxon>Mycobacteriales</taxon>
        <taxon>Nocardiaceae</taxon>
        <taxon>Nocardia</taxon>
    </lineage>
</organism>
<accession>A0ABS1MIC3</accession>
<dbReference type="EMBL" id="JAERRJ010000019">
    <property type="protein sequence ID" value="MBL1079795.1"/>
    <property type="molecule type" value="Genomic_DNA"/>
</dbReference>
<gene>
    <name evidence="2" type="ORF">JK358_35875</name>
</gene>
<dbReference type="RefSeq" id="WP_201957514.1">
    <property type="nucleotide sequence ID" value="NZ_JAERRJ010000019.1"/>
</dbReference>
<keyword evidence="1" id="KW-0732">Signal</keyword>
<reference evidence="2 3" key="1">
    <citation type="submission" date="2021-01" db="EMBL/GenBank/DDBJ databases">
        <title>WGS of actinomycetes isolated from Thailand.</title>
        <authorList>
            <person name="Thawai C."/>
        </authorList>
    </citation>
    <scope>NUCLEOTIDE SEQUENCE [LARGE SCALE GENOMIC DNA]</scope>
    <source>
        <strain evidence="2 3">LPG 2</strain>
    </source>
</reference>
<dbReference type="Proteomes" id="UP000602198">
    <property type="component" value="Unassembled WGS sequence"/>
</dbReference>
<feature type="signal peptide" evidence="1">
    <location>
        <begin position="1"/>
        <end position="26"/>
    </location>
</feature>
<keyword evidence="3" id="KW-1185">Reference proteome</keyword>
<evidence type="ECO:0000313" key="2">
    <source>
        <dbReference type="EMBL" id="MBL1079795.1"/>
    </source>
</evidence>
<name>A0ABS1MIC3_9NOCA</name>
<feature type="chain" id="PRO_5045166162" evidence="1">
    <location>
        <begin position="27"/>
        <end position="70"/>
    </location>
</feature>